<keyword evidence="2" id="KW-0732">Signal</keyword>
<dbReference type="RefSeq" id="WP_140963205.1">
    <property type="nucleotide sequence ID" value="NZ_VEVQ02000009.1"/>
</dbReference>
<evidence type="ECO:0000313" key="3">
    <source>
        <dbReference type="EMBL" id="NHN26893.1"/>
    </source>
</evidence>
<organism evidence="3 4">
    <name type="scientific">Flavobacterium jejuense</name>
    <dbReference type="NCBI Taxonomy" id="1544455"/>
    <lineage>
        <taxon>Bacteria</taxon>
        <taxon>Pseudomonadati</taxon>
        <taxon>Bacteroidota</taxon>
        <taxon>Flavobacteriia</taxon>
        <taxon>Flavobacteriales</taxon>
        <taxon>Flavobacteriaceae</taxon>
        <taxon>Flavobacterium</taxon>
    </lineage>
</organism>
<reference evidence="3 4" key="3">
    <citation type="submission" date="2020-02" db="EMBL/GenBank/DDBJ databases">
        <title>Flavobacterium profundi sp. nov., isolated from a deep-sea seamount.</title>
        <authorList>
            <person name="Zhang D.-C."/>
        </authorList>
    </citation>
    <scope>NUCLEOTIDE SEQUENCE [LARGE SCALE GENOMIC DNA]</scope>
    <source>
        <strain evidence="3 4">EC11</strain>
    </source>
</reference>
<reference evidence="4" key="1">
    <citation type="submission" date="2019-05" db="EMBL/GenBank/DDBJ databases">
        <title>Flavobacterium profundi sp. nov., isolated from a deep-sea seamount.</title>
        <authorList>
            <person name="Zhang D.-C."/>
        </authorList>
    </citation>
    <scope>NUCLEOTIDE SEQUENCE [LARGE SCALE GENOMIC DNA]</scope>
    <source>
        <strain evidence="4">EC11</strain>
    </source>
</reference>
<evidence type="ECO:0000256" key="1">
    <source>
        <dbReference type="ARBA" id="ARBA00017922"/>
    </source>
</evidence>
<gene>
    <name evidence="3" type="ORF">FIA58_014505</name>
</gene>
<comment type="caution">
    <text evidence="3">The sequence shown here is derived from an EMBL/GenBank/DDBJ whole genome shotgun (WGS) entry which is preliminary data.</text>
</comment>
<sequence length="125" mass="14189">MKKITFLISLVFILSSCSPKIVGEWNVSKYQTTKPGIENISLNNIGTMTFKSNNEGEKNLDYTVLGITKKDNVPFTWKATEKYITIDSENSDFAKTWIILESKNSSQIWKSTNGENEVQTIELTK</sequence>
<proteinExistence type="predicted"/>
<dbReference type="InterPro" id="IPR012640">
    <property type="entry name" value="Membr_lipoprot_lipid_attach_CS"/>
</dbReference>
<evidence type="ECO:0000313" key="4">
    <source>
        <dbReference type="Proteomes" id="UP000817854"/>
    </source>
</evidence>
<keyword evidence="4" id="KW-1185">Reference proteome</keyword>
<dbReference type="PROSITE" id="PS51257">
    <property type="entry name" value="PROKAR_LIPOPROTEIN"/>
    <property type="match status" value="1"/>
</dbReference>
<protein>
    <recommendedName>
        <fullName evidence="1">Type IV secretion system putative lipoprotein virB7</fullName>
    </recommendedName>
</protein>
<dbReference type="Pfam" id="PF08139">
    <property type="entry name" value="LPAM_1"/>
    <property type="match status" value="1"/>
</dbReference>
<evidence type="ECO:0000256" key="2">
    <source>
        <dbReference type="ARBA" id="ARBA00022729"/>
    </source>
</evidence>
<name>A0ABX0IWJ6_9FLAO</name>
<reference evidence="3 4" key="2">
    <citation type="submission" date="2019-05" db="EMBL/GenBank/DDBJ databases">
        <authorList>
            <person name="Lianzixin W."/>
        </authorList>
    </citation>
    <scope>NUCLEOTIDE SEQUENCE [LARGE SCALE GENOMIC DNA]</scope>
    <source>
        <strain evidence="3 4">EC11</strain>
    </source>
</reference>
<accession>A0ABX0IWJ6</accession>
<dbReference type="EMBL" id="VEVQ02000009">
    <property type="protein sequence ID" value="NHN26893.1"/>
    <property type="molecule type" value="Genomic_DNA"/>
</dbReference>
<dbReference type="Proteomes" id="UP000817854">
    <property type="component" value="Unassembled WGS sequence"/>
</dbReference>
<keyword evidence="3" id="KW-0449">Lipoprotein</keyword>